<name>A0ABT5DHV3_9BACT</name>
<comment type="caution">
    <text evidence="2">The sequence shown here is derived from an EMBL/GenBank/DDBJ whole genome shotgun (WGS) entry which is preliminary data.</text>
</comment>
<dbReference type="NCBIfam" id="TIGR02267">
    <property type="entry name" value="DUSAM domain"/>
    <property type="match status" value="1"/>
</dbReference>
<evidence type="ECO:0000313" key="3">
    <source>
        <dbReference type="Proteomes" id="UP001221838"/>
    </source>
</evidence>
<evidence type="ECO:0000259" key="1">
    <source>
        <dbReference type="Pfam" id="PF09543"/>
    </source>
</evidence>
<feature type="domain" description="DUSAM" evidence="1">
    <location>
        <begin position="120"/>
        <end position="164"/>
    </location>
</feature>
<sequence>MPGSLGWLWRLELQHPAIWQGEPLELTADVRTLLRRSAREVAIPAENVQQALRSLRTAKPLLRKIRKRIEDGAWRWMLAEHRARRLQDVGDLERARKLARIVRLQKVAKSGRVDPKLSERAISRMLDLREAGDLEGARQQMRDLLAVETVPMYRRAAEENLAGLDEPLPAPVQPT</sequence>
<proteinExistence type="predicted"/>
<dbReference type="InterPro" id="IPR011753">
    <property type="entry name" value="DUSAM_dom"/>
</dbReference>
<protein>
    <submittedName>
        <fullName evidence="2">DUSAM domain-containing protein</fullName>
    </submittedName>
</protein>
<keyword evidence="3" id="KW-1185">Reference proteome</keyword>
<organism evidence="2 3">
    <name type="scientific">Stigmatella ashevillensis</name>
    <dbReference type="NCBI Taxonomy" id="2995309"/>
    <lineage>
        <taxon>Bacteria</taxon>
        <taxon>Pseudomonadati</taxon>
        <taxon>Myxococcota</taxon>
        <taxon>Myxococcia</taxon>
        <taxon>Myxococcales</taxon>
        <taxon>Cystobacterineae</taxon>
        <taxon>Archangiaceae</taxon>
        <taxon>Stigmatella</taxon>
    </lineage>
</organism>
<evidence type="ECO:0000313" key="2">
    <source>
        <dbReference type="EMBL" id="MDC0712715.1"/>
    </source>
</evidence>
<dbReference type="RefSeq" id="WP_272142849.1">
    <property type="nucleotide sequence ID" value="NZ_JAQNDM010000002.1"/>
</dbReference>
<reference evidence="2 3" key="1">
    <citation type="submission" date="2022-11" db="EMBL/GenBank/DDBJ databases">
        <title>Minimal conservation of predation-associated metabolite biosynthetic gene clusters underscores biosynthetic potential of Myxococcota including descriptions for ten novel species: Archangium lansinium sp. nov., Myxococcus landrumus sp. nov., Nannocystis bai.</title>
        <authorList>
            <person name="Ahearne A."/>
            <person name="Stevens C."/>
            <person name="Dowd S."/>
        </authorList>
    </citation>
    <scope>NUCLEOTIDE SEQUENCE [LARGE SCALE GENOMIC DNA]</scope>
    <source>
        <strain evidence="2 3">NCWAL01</strain>
    </source>
</reference>
<feature type="domain" description="DUSAM" evidence="1">
    <location>
        <begin position="12"/>
        <end position="102"/>
    </location>
</feature>
<accession>A0ABT5DHV3</accession>
<dbReference type="Pfam" id="PF09543">
    <property type="entry name" value="DUF2379"/>
    <property type="match status" value="2"/>
</dbReference>
<dbReference type="EMBL" id="JAQNDM010000002">
    <property type="protein sequence ID" value="MDC0712715.1"/>
    <property type="molecule type" value="Genomic_DNA"/>
</dbReference>
<gene>
    <name evidence="2" type="ORF">POL68_29910</name>
</gene>
<dbReference type="Proteomes" id="UP001221838">
    <property type="component" value="Unassembled WGS sequence"/>
</dbReference>